<dbReference type="NCBIfam" id="NF037982">
    <property type="entry name" value="Nramp_1"/>
    <property type="match status" value="1"/>
</dbReference>
<keyword evidence="2" id="KW-0813">Transport</keyword>
<dbReference type="GO" id="GO:0015086">
    <property type="term" value="F:cadmium ion transmembrane transporter activity"/>
    <property type="evidence" value="ECO:0007669"/>
    <property type="project" value="TreeGrafter"/>
</dbReference>
<evidence type="ECO:0000256" key="5">
    <source>
        <dbReference type="ARBA" id="ARBA00022989"/>
    </source>
</evidence>
<feature type="transmembrane region" description="Helical" evidence="7">
    <location>
        <begin position="233"/>
        <end position="261"/>
    </location>
</feature>
<dbReference type="GO" id="GO:0005384">
    <property type="term" value="F:manganese ion transmembrane transporter activity"/>
    <property type="evidence" value="ECO:0007669"/>
    <property type="project" value="TreeGrafter"/>
</dbReference>
<evidence type="ECO:0000256" key="7">
    <source>
        <dbReference type="SAM" id="Phobius"/>
    </source>
</evidence>
<feature type="transmembrane region" description="Helical" evidence="7">
    <location>
        <begin position="346"/>
        <end position="369"/>
    </location>
</feature>
<sequence length="409" mass="41768">MIGKLREIGQNLGPGAIVTAAFIGPGTVTTSTLAGANFGYVLLWALLFATFATIILQEMAARLGVVTRKGLGDALAELFHASVWRWPLIVLVGAALYMGNAAYEGGNLAGAALGLSAIVGESAWAFRGSIGAISLLAAALLASGNYRHIERVLIALVMVMALAFVATFLIVQPDLGAMLRGTFLPTIPDGALMTVVALIGTTVVPYNLFLHASAVRNRFSGPEDLPAARTDTVVTIGIGGLIAMLVVATASASLFAAGIAVTSAADMAAQFEPLFGSNAKYLMGVGLFAAGLTSAITAPLATGYAMSEILGVSEETKPNVMRWVALSVILIGAALSLTGIRPVTIILSAQFANGILLPVIAGFLLYAMNQEKLLGKHVNKIAANVAGVAVLVIAAGLGARSVLGALGAI</sequence>
<evidence type="ECO:0000313" key="8">
    <source>
        <dbReference type="EMBL" id="WIW96389.1"/>
    </source>
</evidence>
<evidence type="ECO:0000313" key="9">
    <source>
        <dbReference type="Proteomes" id="UP001231445"/>
    </source>
</evidence>
<evidence type="ECO:0000256" key="1">
    <source>
        <dbReference type="ARBA" id="ARBA00004141"/>
    </source>
</evidence>
<keyword evidence="3 7" id="KW-0812">Transmembrane</keyword>
<feature type="transmembrane region" description="Helical" evidence="7">
    <location>
        <begin position="40"/>
        <end position="61"/>
    </location>
</feature>
<dbReference type="AlphaFoldDB" id="A0A9Y2B9P5"/>
<gene>
    <name evidence="8" type="ORF">QQX03_04610</name>
</gene>
<dbReference type="PANTHER" id="PTHR11706:SF33">
    <property type="entry name" value="NATURAL RESISTANCE-ASSOCIATED MACROPHAGE PROTEIN 2"/>
    <property type="match status" value="1"/>
</dbReference>
<feature type="transmembrane region" description="Helical" evidence="7">
    <location>
        <begin position="191"/>
        <end position="212"/>
    </location>
</feature>
<feature type="transmembrane region" description="Helical" evidence="7">
    <location>
        <begin position="82"/>
        <end position="103"/>
    </location>
</feature>
<feature type="transmembrane region" description="Helical" evidence="7">
    <location>
        <begin position="153"/>
        <end position="171"/>
    </location>
</feature>
<keyword evidence="5 7" id="KW-1133">Transmembrane helix</keyword>
<dbReference type="RefSeq" id="WP_285976695.1">
    <property type="nucleotide sequence ID" value="NZ_CP127221.1"/>
</dbReference>
<dbReference type="PRINTS" id="PR00447">
    <property type="entry name" value="NATRESASSCMP"/>
</dbReference>
<evidence type="ECO:0000256" key="3">
    <source>
        <dbReference type="ARBA" id="ARBA00022692"/>
    </source>
</evidence>
<dbReference type="GO" id="GO:0015293">
    <property type="term" value="F:symporter activity"/>
    <property type="evidence" value="ECO:0007669"/>
    <property type="project" value="UniProtKB-KW"/>
</dbReference>
<feature type="transmembrane region" description="Helical" evidence="7">
    <location>
        <begin position="123"/>
        <end position="141"/>
    </location>
</feature>
<accession>A0A9Y2B9P5</accession>
<feature type="transmembrane region" description="Helical" evidence="7">
    <location>
        <begin position="323"/>
        <end position="340"/>
    </location>
</feature>
<keyword evidence="6 7" id="KW-0472">Membrane</keyword>
<dbReference type="KEGG" id="arue:QQX03_04610"/>
<organism evidence="8 9">
    <name type="scientific">Altererythrobacter rubellus</name>
    <dbReference type="NCBI Taxonomy" id="2173831"/>
    <lineage>
        <taxon>Bacteria</taxon>
        <taxon>Pseudomonadati</taxon>
        <taxon>Pseudomonadota</taxon>
        <taxon>Alphaproteobacteria</taxon>
        <taxon>Sphingomonadales</taxon>
        <taxon>Erythrobacteraceae</taxon>
        <taxon>Altererythrobacter</taxon>
    </lineage>
</organism>
<dbReference type="EMBL" id="CP127221">
    <property type="protein sequence ID" value="WIW96389.1"/>
    <property type="molecule type" value="Genomic_DNA"/>
</dbReference>
<protein>
    <submittedName>
        <fullName evidence="8">Nramp family divalent metal transporter</fullName>
    </submittedName>
</protein>
<feature type="transmembrane region" description="Helical" evidence="7">
    <location>
        <begin position="381"/>
        <end position="403"/>
    </location>
</feature>
<name>A0A9Y2B9P5_9SPHN</name>
<evidence type="ECO:0000256" key="2">
    <source>
        <dbReference type="ARBA" id="ARBA00022448"/>
    </source>
</evidence>
<dbReference type="PANTHER" id="PTHR11706">
    <property type="entry name" value="SOLUTE CARRIER PROTEIN FAMILY 11 MEMBER"/>
    <property type="match status" value="1"/>
</dbReference>
<reference evidence="8 9" key="1">
    <citation type="submission" date="2023-06" db="EMBL/GenBank/DDBJ databases">
        <title>Altererythrobacter rubellus NBRC 112769 genome.</title>
        <authorList>
            <person name="Zhang K."/>
        </authorList>
    </citation>
    <scope>NUCLEOTIDE SEQUENCE [LARGE SCALE GENOMIC DNA]</scope>
    <source>
        <strain evidence="8 9">NBRC 112769</strain>
    </source>
</reference>
<proteinExistence type="predicted"/>
<dbReference type="GO" id="GO:0034755">
    <property type="term" value="P:iron ion transmembrane transport"/>
    <property type="evidence" value="ECO:0007669"/>
    <property type="project" value="TreeGrafter"/>
</dbReference>
<dbReference type="InterPro" id="IPR001046">
    <property type="entry name" value="NRAMP_fam"/>
</dbReference>
<dbReference type="Pfam" id="PF01566">
    <property type="entry name" value="Nramp"/>
    <property type="match status" value="1"/>
</dbReference>
<evidence type="ECO:0000256" key="6">
    <source>
        <dbReference type="ARBA" id="ARBA00023136"/>
    </source>
</evidence>
<dbReference type="GO" id="GO:0005886">
    <property type="term" value="C:plasma membrane"/>
    <property type="evidence" value="ECO:0007669"/>
    <property type="project" value="TreeGrafter"/>
</dbReference>
<evidence type="ECO:0000256" key="4">
    <source>
        <dbReference type="ARBA" id="ARBA00022847"/>
    </source>
</evidence>
<comment type="subcellular location">
    <subcellularLocation>
        <location evidence="1">Membrane</location>
        <topology evidence="1">Multi-pass membrane protein</topology>
    </subcellularLocation>
</comment>
<feature type="transmembrane region" description="Helical" evidence="7">
    <location>
        <begin position="12"/>
        <end position="34"/>
    </location>
</feature>
<keyword evidence="9" id="KW-1185">Reference proteome</keyword>
<feature type="transmembrane region" description="Helical" evidence="7">
    <location>
        <begin position="281"/>
        <end position="302"/>
    </location>
</feature>
<dbReference type="Proteomes" id="UP001231445">
    <property type="component" value="Chromosome"/>
</dbReference>
<keyword evidence="4" id="KW-0769">Symport</keyword>